<gene>
    <name evidence="7" type="ORF">HANVADRAFT_54341</name>
</gene>
<dbReference type="GO" id="GO:0004777">
    <property type="term" value="F:succinate-semialdehyde dehydrogenase (NAD+) activity"/>
    <property type="evidence" value="ECO:0007669"/>
    <property type="project" value="TreeGrafter"/>
</dbReference>
<evidence type="ECO:0000313" key="8">
    <source>
        <dbReference type="Proteomes" id="UP000092321"/>
    </source>
</evidence>
<organism evidence="7 8">
    <name type="scientific">Hanseniaspora valbyensis NRRL Y-1626</name>
    <dbReference type="NCBI Taxonomy" id="766949"/>
    <lineage>
        <taxon>Eukaryota</taxon>
        <taxon>Fungi</taxon>
        <taxon>Dikarya</taxon>
        <taxon>Ascomycota</taxon>
        <taxon>Saccharomycotina</taxon>
        <taxon>Saccharomycetes</taxon>
        <taxon>Saccharomycodales</taxon>
        <taxon>Saccharomycodaceae</taxon>
        <taxon>Hanseniaspora</taxon>
    </lineage>
</organism>
<feature type="active site" evidence="4">
    <location>
        <position position="271"/>
    </location>
</feature>
<dbReference type="InterPro" id="IPR016162">
    <property type="entry name" value="Ald_DH_N"/>
</dbReference>
<keyword evidence="8" id="KW-1185">Reference proteome</keyword>
<accession>A0A1B7T7I6</accession>
<reference evidence="8" key="1">
    <citation type="journal article" date="2016" name="Proc. Natl. Acad. Sci. U.S.A.">
        <title>Comparative genomics of biotechnologically important yeasts.</title>
        <authorList>
            <person name="Riley R."/>
            <person name="Haridas S."/>
            <person name="Wolfe K.H."/>
            <person name="Lopes M.R."/>
            <person name="Hittinger C.T."/>
            <person name="Goeker M."/>
            <person name="Salamov A.A."/>
            <person name="Wisecaver J.H."/>
            <person name="Long T.M."/>
            <person name="Calvey C.H."/>
            <person name="Aerts A.L."/>
            <person name="Barry K.W."/>
            <person name="Choi C."/>
            <person name="Clum A."/>
            <person name="Coughlan A.Y."/>
            <person name="Deshpande S."/>
            <person name="Douglass A.P."/>
            <person name="Hanson S.J."/>
            <person name="Klenk H.-P."/>
            <person name="LaButti K.M."/>
            <person name="Lapidus A."/>
            <person name="Lindquist E.A."/>
            <person name="Lipzen A.M."/>
            <person name="Meier-Kolthoff J.P."/>
            <person name="Ohm R.A."/>
            <person name="Otillar R.P."/>
            <person name="Pangilinan J.L."/>
            <person name="Peng Y."/>
            <person name="Rokas A."/>
            <person name="Rosa C.A."/>
            <person name="Scheuner C."/>
            <person name="Sibirny A.A."/>
            <person name="Slot J.C."/>
            <person name="Stielow J.B."/>
            <person name="Sun H."/>
            <person name="Kurtzman C.P."/>
            <person name="Blackwell M."/>
            <person name="Grigoriev I.V."/>
            <person name="Jeffries T.W."/>
        </authorList>
    </citation>
    <scope>NUCLEOTIDE SEQUENCE [LARGE SCALE GENOMIC DNA]</scope>
    <source>
        <strain evidence="8">NRRL Y-1626</strain>
    </source>
</reference>
<dbReference type="FunFam" id="3.40.309.10:FF:000004">
    <property type="entry name" value="Succinate-semialdehyde dehydrogenase I"/>
    <property type="match status" value="1"/>
</dbReference>
<dbReference type="CDD" id="cd07103">
    <property type="entry name" value="ALDH_F5_SSADH_GabD"/>
    <property type="match status" value="1"/>
</dbReference>
<dbReference type="AlphaFoldDB" id="A0A1B7T7I6"/>
<dbReference type="FunFam" id="3.40.605.10:FF:000007">
    <property type="entry name" value="NAD/NADP-dependent betaine aldehyde dehydrogenase"/>
    <property type="match status" value="1"/>
</dbReference>
<comment type="similarity">
    <text evidence="2 5">Belongs to the aldehyde dehydrogenase family.</text>
</comment>
<dbReference type="Pfam" id="PF00171">
    <property type="entry name" value="Aldedh"/>
    <property type="match status" value="1"/>
</dbReference>
<comment type="caution">
    <text evidence="7">The sequence shown here is derived from an EMBL/GenBank/DDBJ whole genome shotgun (WGS) entry which is preliminary data.</text>
</comment>
<dbReference type="Proteomes" id="UP000092321">
    <property type="component" value="Unassembled WGS sequence"/>
</dbReference>
<name>A0A1B7T7I6_9ASCO</name>
<dbReference type="InterPro" id="IPR016163">
    <property type="entry name" value="Ald_DH_C"/>
</dbReference>
<evidence type="ECO:0000256" key="3">
    <source>
        <dbReference type="ARBA" id="ARBA00023002"/>
    </source>
</evidence>
<evidence type="ECO:0000256" key="5">
    <source>
        <dbReference type="RuleBase" id="RU003345"/>
    </source>
</evidence>
<evidence type="ECO:0000313" key="7">
    <source>
        <dbReference type="EMBL" id="OBA24694.1"/>
    </source>
</evidence>
<dbReference type="Gene3D" id="3.40.605.10">
    <property type="entry name" value="Aldehyde Dehydrogenase, Chain A, domain 1"/>
    <property type="match status" value="1"/>
</dbReference>
<dbReference type="InterPro" id="IPR015590">
    <property type="entry name" value="Aldehyde_DH_dom"/>
</dbReference>
<feature type="domain" description="Aldehyde dehydrogenase" evidence="6">
    <location>
        <begin position="28"/>
        <end position="495"/>
    </location>
</feature>
<proteinExistence type="inferred from homology"/>
<dbReference type="Gene3D" id="3.40.309.10">
    <property type="entry name" value="Aldehyde Dehydrogenase, Chain A, domain 2"/>
    <property type="match status" value="1"/>
</dbReference>
<dbReference type="PANTHER" id="PTHR43353:SF5">
    <property type="entry name" value="SUCCINATE-SEMIALDEHYDE DEHYDROGENASE, MITOCHONDRIAL"/>
    <property type="match status" value="1"/>
</dbReference>
<keyword evidence="3 5" id="KW-0560">Oxidoreductase</keyword>
<evidence type="ECO:0000256" key="4">
    <source>
        <dbReference type="PROSITE-ProRule" id="PRU10007"/>
    </source>
</evidence>
<dbReference type="InterPro" id="IPR050740">
    <property type="entry name" value="Aldehyde_DH_Superfamily"/>
</dbReference>
<evidence type="ECO:0000259" key="6">
    <source>
        <dbReference type="Pfam" id="PF00171"/>
    </source>
</evidence>
<dbReference type="PROSITE" id="PS00687">
    <property type="entry name" value="ALDEHYDE_DEHYDR_GLU"/>
    <property type="match status" value="1"/>
</dbReference>
<dbReference type="InterPro" id="IPR029510">
    <property type="entry name" value="Ald_DH_CS_GLU"/>
</dbReference>
<dbReference type="EMBL" id="LXPE01000486">
    <property type="protein sequence ID" value="OBA24694.1"/>
    <property type="molecule type" value="Genomic_DNA"/>
</dbReference>
<dbReference type="SUPFAM" id="SSF53720">
    <property type="entry name" value="ALDH-like"/>
    <property type="match status" value="1"/>
</dbReference>
<evidence type="ECO:0000256" key="2">
    <source>
        <dbReference type="ARBA" id="ARBA00009986"/>
    </source>
</evidence>
<dbReference type="OrthoDB" id="310895at2759"/>
<protein>
    <submittedName>
        <fullName evidence="7">Aldehyde dehydrogenase</fullName>
    </submittedName>
</protein>
<sequence>MTNYKTLNEVITNTELLSDLGSYINGQWIKDEAKGTFPVTDPATHDEKILATIPNLDVDQIDVAIDAGFKEFYNFKDTTIQYRSAQLMKLYDLIIKNKEDLAKLIVLENGKSMFDATSEVNYGASYFKYYAEYITTQGATNIMIQPTNPNNKIFTKKCPVGLISIITPWNFPFAMITRKLSAALAVGCTSIIKPDSQTPLSAIALVKLIDQLDYSPGVVNLILAAHEYTPEFGLKLCESPKIKKLTFTGSTRVGKILMKQCSDTMKKLSFELGGNAPFIVCENVKNLEYAVDQAIAAKFRGLGQTCVCANIFYIHEKVLPKFIEILKPKVEAFVIGHGLDKTTTHGSLINESALNKTNEHVEDALYKGASSVVKGGALSELGKNFYAPTVLTNVSFDSKVCHEETFGPLMAIVPFTDVNSVIAKTNQNSVGLASYVFNDDINELFYISEQLESGMVSCNTGLFSDVNLPFGGIKESGFGKEGSVFGLDDFVVIKSMILGLQPISK</sequence>
<dbReference type="PANTHER" id="PTHR43353">
    <property type="entry name" value="SUCCINATE-SEMIALDEHYDE DEHYDROGENASE, MITOCHONDRIAL"/>
    <property type="match status" value="1"/>
</dbReference>
<comment type="pathway">
    <text evidence="1">Amino-acid degradation; 4-aminobutanoate degradation.</text>
</comment>
<dbReference type="InterPro" id="IPR016161">
    <property type="entry name" value="Ald_DH/histidinol_DH"/>
</dbReference>
<dbReference type="GO" id="GO:0009450">
    <property type="term" value="P:gamma-aminobutyric acid catabolic process"/>
    <property type="evidence" value="ECO:0007669"/>
    <property type="project" value="TreeGrafter"/>
</dbReference>
<dbReference type="GO" id="GO:0005737">
    <property type="term" value="C:cytoplasm"/>
    <property type="evidence" value="ECO:0007669"/>
    <property type="project" value="TreeGrafter"/>
</dbReference>
<evidence type="ECO:0000256" key="1">
    <source>
        <dbReference type="ARBA" id="ARBA00005176"/>
    </source>
</evidence>